<dbReference type="GO" id="GO:0005384">
    <property type="term" value="F:manganese ion transmembrane transporter activity"/>
    <property type="evidence" value="ECO:0007669"/>
    <property type="project" value="InterPro"/>
</dbReference>
<dbReference type="CDD" id="cd01059">
    <property type="entry name" value="CCC1_like"/>
    <property type="match status" value="1"/>
</dbReference>
<comment type="subcellular location">
    <subcellularLocation>
        <location evidence="1">Endomembrane system</location>
        <topology evidence="1">Multi-pass membrane protein</topology>
    </subcellularLocation>
</comment>
<feature type="transmembrane region" description="Helical" evidence="5">
    <location>
        <begin position="37"/>
        <end position="59"/>
    </location>
</feature>
<dbReference type="PANTHER" id="PTHR31851">
    <property type="entry name" value="FE(2+)/MN(2+) TRANSPORTER PCL1"/>
    <property type="match status" value="1"/>
</dbReference>
<feature type="transmembrane region" description="Helical" evidence="5">
    <location>
        <begin position="139"/>
        <end position="158"/>
    </location>
</feature>
<reference evidence="6 7" key="1">
    <citation type="journal article" date="2015" name="Nature">
        <title>rRNA introns, odd ribosomes, and small enigmatic genomes across a large radiation of phyla.</title>
        <authorList>
            <person name="Brown C.T."/>
            <person name="Hug L.A."/>
            <person name="Thomas B.C."/>
            <person name="Sharon I."/>
            <person name="Castelle C.J."/>
            <person name="Singh A."/>
            <person name="Wilkins M.J."/>
            <person name="Williams K.H."/>
            <person name="Banfield J.F."/>
        </authorList>
    </citation>
    <scope>NUCLEOTIDE SEQUENCE [LARGE SCALE GENOMIC DNA]</scope>
</reference>
<dbReference type="GO" id="GO:0030026">
    <property type="term" value="P:intracellular manganese ion homeostasis"/>
    <property type="evidence" value="ECO:0007669"/>
    <property type="project" value="InterPro"/>
</dbReference>
<protein>
    <recommendedName>
        <fullName evidence="8">VIT family protein</fullName>
    </recommendedName>
</protein>
<comment type="caution">
    <text evidence="6">The sequence shown here is derived from an EMBL/GenBank/DDBJ whole genome shotgun (WGS) entry which is preliminary data.</text>
</comment>
<keyword evidence="4 5" id="KW-0472">Membrane</keyword>
<evidence type="ECO:0000256" key="1">
    <source>
        <dbReference type="ARBA" id="ARBA00004127"/>
    </source>
</evidence>
<sequence>MKIDIPVKETIFGMEDGIVSTLGVVVGVAAATDSRKLVILTALVLIVVESLSMAAGTYLSNKSEMEIAHIPLVKTFRKSVSGSLFMGASYVLGGFFSIIPFFFLAPYTAILPSIALSIAALFSIGYFKGQVAGINKIKSGLEMSLVSLTAAIIGYFVGRDHNLKN</sequence>
<dbReference type="EMBL" id="LCMC01000026">
    <property type="protein sequence ID" value="KKU28827.1"/>
    <property type="molecule type" value="Genomic_DNA"/>
</dbReference>
<dbReference type="GO" id="GO:0012505">
    <property type="term" value="C:endomembrane system"/>
    <property type="evidence" value="ECO:0007669"/>
    <property type="project" value="UniProtKB-SubCell"/>
</dbReference>
<evidence type="ECO:0000313" key="7">
    <source>
        <dbReference type="Proteomes" id="UP000034510"/>
    </source>
</evidence>
<evidence type="ECO:0000256" key="4">
    <source>
        <dbReference type="ARBA" id="ARBA00023136"/>
    </source>
</evidence>
<dbReference type="InterPro" id="IPR008217">
    <property type="entry name" value="Ccc1_fam"/>
</dbReference>
<name>A0A0G1P880_9BACT</name>
<evidence type="ECO:0008006" key="8">
    <source>
        <dbReference type="Google" id="ProtNLM"/>
    </source>
</evidence>
<evidence type="ECO:0000256" key="3">
    <source>
        <dbReference type="ARBA" id="ARBA00022989"/>
    </source>
</evidence>
<accession>A0A0G1P880</accession>
<feature type="transmembrane region" description="Helical" evidence="5">
    <location>
        <begin position="109"/>
        <end position="127"/>
    </location>
</feature>
<proteinExistence type="predicted"/>
<feature type="transmembrane region" description="Helical" evidence="5">
    <location>
        <begin position="80"/>
        <end position="103"/>
    </location>
</feature>
<gene>
    <name evidence="6" type="ORF">UX41_C0026G0002</name>
</gene>
<evidence type="ECO:0000256" key="5">
    <source>
        <dbReference type="SAM" id="Phobius"/>
    </source>
</evidence>
<dbReference type="AlphaFoldDB" id="A0A0G1P880"/>
<organism evidence="6 7">
    <name type="scientific">Candidatus Collierbacteria bacterium GW2011_GWE1_46_18</name>
    <dbReference type="NCBI Taxonomy" id="1618399"/>
    <lineage>
        <taxon>Bacteria</taxon>
        <taxon>Candidatus Collieribacteriota</taxon>
    </lineage>
</organism>
<evidence type="ECO:0000313" key="6">
    <source>
        <dbReference type="EMBL" id="KKU28827.1"/>
    </source>
</evidence>
<keyword evidence="2 5" id="KW-0812">Transmembrane</keyword>
<keyword evidence="3 5" id="KW-1133">Transmembrane helix</keyword>
<dbReference type="Proteomes" id="UP000034510">
    <property type="component" value="Unassembled WGS sequence"/>
</dbReference>
<evidence type="ECO:0000256" key="2">
    <source>
        <dbReference type="ARBA" id="ARBA00022692"/>
    </source>
</evidence>
<dbReference type="Pfam" id="PF01988">
    <property type="entry name" value="VIT1"/>
    <property type="match status" value="2"/>
</dbReference>